<accession>A0A821STF6</accession>
<feature type="non-terminal residue" evidence="1">
    <location>
        <position position="68"/>
    </location>
</feature>
<feature type="non-terminal residue" evidence="1">
    <location>
        <position position="1"/>
    </location>
</feature>
<proteinExistence type="predicted"/>
<dbReference type="AlphaFoldDB" id="A0A821STF6"/>
<dbReference type="Proteomes" id="UP000663873">
    <property type="component" value="Unassembled WGS sequence"/>
</dbReference>
<keyword evidence="2" id="KW-1185">Reference proteome</keyword>
<protein>
    <submittedName>
        <fullName evidence="1">Uncharacterized protein</fullName>
    </submittedName>
</protein>
<gene>
    <name evidence="1" type="ORF">UJA718_LOCUS44041</name>
</gene>
<comment type="caution">
    <text evidence="1">The sequence shown here is derived from an EMBL/GenBank/DDBJ whole genome shotgun (WGS) entry which is preliminary data.</text>
</comment>
<evidence type="ECO:0000313" key="1">
    <source>
        <dbReference type="EMBL" id="CAF4865059.1"/>
    </source>
</evidence>
<organism evidence="1 2">
    <name type="scientific">Rotaria socialis</name>
    <dbReference type="NCBI Taxonomy" id="392032"/>
    <lineage>
        <taxon>Eukaryota</taxon>
        <taxon>Metazoa</taxon>
        <taxon>Spiralia</taxon>
        <taxon>Gnathifera</taxon>
        <taxon>Rotifera</taxon>
        <taxon>Eurotatoria</taxon>
        <taxon>Bdelloidea</taxon>
        <taxon>Philodinida</taxon>
        <taxon>Philodinidae</taxon>
        <taxon>Rotaria</taxon>
    </lineage>
</organism>
<evidence type="ECO:0000313" key="2">
    <source>
        <dbReference type="Proteomes" id="UP000663873"/>
    </source>
</evidence>
<name>A0A821STF6_9BILA</name>
<dbReference type="EMBL" id="CAJOBP010065383">
    <property type="protein sequence ID" value="CAF4865059.1"/>
    <property type="molecule type" value="Genomic_DNA"/>
</dbReference>
<sequence length="68" mass="7966">LDYIKNLKEQDFKAKSTNSIFELLSTLRKICSAVWPNRIEQIEQLHLNLLLKMIALSNFNSKMNSLKE</sequence>
<reference evidence="1" key="1">
    <citation type="submission" date="2021-02" db="EMBL/GenBank/DDBJ databases">
        <authorList>
            <person name="Nowell W R."/>
        </authorList>
    </citation>
    <scope>NUCLEOTIDE SEQUENCE</scope>
</reference>